<name>A0ABR5D338_9HYPH</name>
<organism evidence="1 2">
    <name type="scientific">Agrobacterium arsenijevicii</name>
    <dbReference type="NCBI Taxonomy" id="1585697"/>
    <lineage>
        <taxon>Bacteria</taxon>
        <taxon>Pseudomonadati</taxon>
        <taxon>Pseudomonadota</taxon>
        <taxon>Alphaproteobacteria</taxon>
        <taxon>Hyphomicrobiales</taxon>
        <taxon>Rhizobiaceae</taxon>
        <taxon>Rhizobium/Agrobacterium group</taxon>
        <taxon>Agrobacterium</taxon>
    </lineage>
</organism>
<gene>
    <name evidence="1" type="ORF">RP75_20975</name>
</gene>
<sequence>MGQSKQRLESYEMAKQALLGRCDPEARVVAETAIRLFDGFILPNHFTGGCYQVSMTLHRFLMETHRISTEVVVGYVNDGTDDIMISHAWLDYNGKKIDLNLHVMANPDATKPGGLIVLDQVLRPGALTYTYHTERTGAYLIAAHRLLSDPDLGAIARHKEEEHLIMQARSKNPALMKAYIAAAPTEIGYAAMTAALR</sequence>
<protein>
    <submittedName>
        <fullName evidence="1">Uncharacterized protein</fullName>
    </submittedName>
</protein>
<accession>A0ABR5D338</accession>
<evidence type="ECO:0000313" key="1">
    <source>
        <dbReference type="EMBL" id="KJF71409.1"/>
    </source>
</evidence>
<dbReference type="Proteomes" id="UP000032564">
    <property type="component" value="Unassembled WGS sequence"/>
</dbReference>
<evidence type="ECO:0000313" key="2">
    <source>
        <dbReference type="Proteomes" id="UP000032564"/>
    </source>
</evidence>
<comment type="caution">
    <text evidence="1">The sequence shown here is derived from an EMBL/GenBank/DDBJ whole genome shotgun (WGS) entry which is preliminary data.</text>
</comment>
<reference evidence="1 2" key="1">
    <citation type="submission" date="2014-12" db="EMBL/GenBank/DDBJ databases">
        <authorList>
            <person name="Kuzmanovic N."/>
            <person name="Pulawska J."/>
            <person name="Obradovic A."/>
        </authorList>
    </citation>
    <scope>NUCLEOTIDE SEQUENCE [LARGE SCALE GENOMIC DNA]</scope>
    <source>
        <strain evidence="1 2">KFB 330</strain>
    </source>
</reference>
<dbReference type="EMBL" id="JWIT01000017">
    <property type="protein sequence ID" value="KJF71409.1"/>
    <property type="molecule type" value="Genomic_DNA"/>
</dbReference>
<dbReference type="RefSeq" id="WP_045022188.1">
    <property type="nucleotide sequence ID" value="NZ_CP166106.1"/>
</dbReference>
<keyword evidence="2" id="KW-1185">Reference proteome</keyword>
<proteinExistence type="predicted"/>